<feature type="compositionally biased region" description="Gly residues" evidence="1">
    <location>
        <begin position="366"/>
        <end position="375"/>
    </location>
</feature>
<dbReference type="PANTHER" id="PTHR10579:SF43">
    <property type="entry name" value="ZINC FINGER (C3HC4-TYPE RING FINGER) FAMILY PROTEIN"/>
    <property type="match status" value="1"/>
</dbReference>
<dbReference type="InterPro" id="IPR002035">
    <property type="entry name" value="VWF_A"/>
</dbReference>
<dbReference type="EMBL" id="JAUZMY010000011">
    <property type="protein sequence ID" value="MEE2038240.1"/>
    <property type="molecule type" value="Genomic_DNA"/>
</dbReference>
<dbReference type="Pfam" id="PF00092">
    <property type="entry name" value="VWA"/>
    <property type="match status" value="1"/>
</dbReference>
<dbReference type="PANTHER" id="PTHR10579">
    <property type="entry name" value="CALCIUM-ACTIVATED CHLORIDE CHANNEL REGULATOR"/>
    <property type="match status" value="1"/>
</dbReference>
<feature type="compositionally biased region" description="Polar residues" evidence="1">
    <location>
        <begin position="406"/>
        <end position="417"/>
    </location>
</feature>
<dbReference type="PROSITE" id="PS50234">
    <property type="entry name" value="VWFA"/>
    <property type="match status" value="1"/>
</dbReference>
<dbReference type="RefSeq" id="WP_330092022.1">
    <property type="nucleotide sequence ID" value="NZ_JAUZMY010000011.1"/>
</dbReference>
<dbReference type="InterPro" id="IPR051266">
    <property type="entry name" value="CLCR"/>
</dbReference>
<feature type="region of interest" description="Disordered" evidence="1">
    <location>
        <begin position="315"/>
        <end position="382"/>
    </location>
</feature>
<dbReference type="Proteomes" id="UP001356095">
    <property type="component" value="Unassembled WGS sequence"/>
</dbReference>
<feature type="domain" description="VWFA" evidence="2">
    <location>
        <begin position="41"/>
        <end position="215"/>
    </location>
</feature>
<feature type="region of interest" description="Disordered" evidence="1">
    <location>
        <begin position="398"/>
        <end position="477"/>
    </location>
</feature>
<comment type="caution">
    <text evidence="3">The sequence shown here is derived from an EMBL/GenBank/DDBJ whole genome shotgun (WGS) entry which is preliminary data.</text>
</comment>
<feature type="compositionally biased region" description="Basic and acidic residues" evidence="1">
    <location>
        <begin position="431"/>
        <end position="447"/>
    </location>
</feature>
<dbReference type="SUPFAM" id="SSF53300">
    <property type="entry name" value="vWA-like"/>
    <property type="match status" value="1"/>
</dbReference>
<keyword evidence="4" id="KW-1185">Reference proteome</keyword>
<evidence type="ECO:0000259" key="2">
    <source>
        <dbReference type="PROSITE" id="PS50234"/>
    </source>
</evidence>
<organism evidence="3 4">
    <name type="scientific">Nocardiopsis codii</name>
    <dbReference type="NCBI Taxonomy" id="3065942"/>
    <lineage>
        <taxon>Bacteria</taxon>
        <taxon>Bacillati</taxon>
        <taxon>Actinomycetota</taxon>
        <taxon>Actinomycetes</taxon>
        <taxon>Streptosporangiales</taxon>
        <taxon>Nocardiopsidaceae</taxon>
        <taxon>Nocardiopsis</taxon>
    </lineage>
</organism>
<feature type="compositionally biased region" description="Basic and acidic residues" evidence="1">
    <location>
        <begin position="321"/>
        <end position="364"/>
    </location>
</feature>
<dbReference type="Gene3D" id="3.40.50.410">
    <property type="entry name" value="von Willebrand factor, type A domain"/>
    <property type="match status" value="1"/>
</dbReference>
<proteinExistence type="predicted"/>
<accession>A0ABU7K7M1</accession>
<evidence type="ECO:0000256" key="1">
    <source>
        <dbReference type="SAM" id="MobiDB-lite"/>
    </source>
</evidence>
<gene>
    <name evidence="3" type="ORF">Q8791_13525</name>
</gene>
<sequence>MHLSALLDFDAVPLDTDDAVSVLLDVTAPEREEDTARPPATLQVVLDRSGSMGGSRLDGAVRALLGLVDRLAPSDNFGVVSFNEQARVEIPAGPLTDRAETRRRIRALRAGGGTDLSSGLLRGVQEARRAGGDRGATLLLISDGHANQGVTAHDLLQQVASDAYAHGVTTTTLGYGLGFDEALLGAVADGGAGSALFAEDPDTAGGLIAQEAEYLLAKTAQAVSLRIPVGPRLRAVGVVGEMPSHRLPDGSVVVEFGDFHSGESRRLLLRLEVPGLSSLGTVTVTALEATYVDPATLTTYTATLPVTVNVVPGEQAASRVPRPEVRTEESLQRAQTAKREAGEALRRGDRDTAADILDRARRDLGGPAGSGGPAGYGAPAPPEVAAQSAELGLMAERARTDDASRTSKTLYASQSGYSRKRGRGQAPADASGRDGVIRGEQTDRGRPAPDPAPPAAGGRGPGAAAGPPQDTEPPRHG</sequence>
<dbReference type="InterPro" id="IPR036465">
    <property type="entry name" value="vWFA_dom_sf"/>
</dbReference>
<evidence type="ECO:0000313" key="4">
    <source>
        <dbReference type="Proteomes" id="UP001356095"/>
    </source>
</evidence>
<protein>
    <submittedName>
        <fullName evidence="3">VWA domain-containing protein</fullName>
    </submittedName>
</protein>
<dbReference type="SMART" id="SM00327">
    <property type="entry name" value="VWA"/>
    <property type="match status" value="1"/>
</dbReference>
<name>A0ABU7K7M1_9ACTN</name>
<reference evidence="3 4" key="1">
    <citation type="submission" date="2023-08" db="EMBL/GenBank/DDBJ databases">
        <authorList>
            <person name="Girao M."/>
            <person name="Carvalho M.F."/>
        </authorList>
    </citation>
    <scope>NUCLEOTIDE SEQUENCE [LARGE SCALE GENOMIC DNA]</scope>
    <source>
        <strain evidence="3 4">CT-R113</strain>
    </source>
</reference>
<evidence type="ECO:0000313" key="3">
    <source>
        <dbReference type="EMBL" id="MEE2038240.1"/>
    </source>
</evidence>